<sequence>MSNRESALSPWQKSFQQECRTFVEEAETLADYARQYPDDDEYEHSEDICRGLESLWSQIARVKDTGLDMVAETPRCSLVLKNRDYWFIRALADQTEFEDECDEIEARLGGLVSMVERHELENLWIAGELESTALYIQERFDV</sequence>
<organism evidence="1 2">
    <name type="scientific">Penicillium coprophilum</name>
    <dbReference type="NCBI Taxonomy" id="36646"/>
    <lineage>
        <taxon>Eukaryota</taxon>
        <taxon>Fungi</taxon>
        <taxon>Dikarya</taxon>
        <taxon>Ascomycota</taxon>
        <taxon>Pezizomycotina</taxon>
        <taxon>Eurotiomycetes</taxon>
        <taxon>Eurotiomycetidae</taxon>
        <taxon>Eurotiales</taxon>
        <taxon>Aspergillaceae</taxon>
        <taxon>Penicillium</taxon>
    </lineage>
</organism>
<dbReference type="EMBL" id="MDDG01000002">
    <property type="protein sequence ID" value="OQE44530.1"/>
    <property type="molecule type" value="Genomic_DNA"/>
</dbReference>
<evidence type="ECO:0000313" key="2">
    <source>
        <dbReference type="Proteomes" id="UP000191500"/>
    </source>
</evidence>
<evidence type="ECO:0000313" key="1">
    <source>
        <dbReference type="EMBL" id="OQE44530.1"/>
    </source>
</evidence>
<name>A0A1V6V1I2_9EURO</name>
<accession>A0A1V6V1I2</accession>
<dbReference type="AlphaFoldDB" id="A0A1V6V1I2"/>
<gene>
    <name evidence="1" type="ORF">PENCOP_c002G02736</name>
</gene>
<keyword evidence="2" id="KW-1185">Reference proteome</keyword>
<dbReference type="Proteomes" id="UP000191500">
    <property type="component" value="Unassembled WGS sequence"/>
</dbReference>
<reference evidence="2" key="1">
    <citation type="journal article" date="2017" name="Nat. Microbiol.">
        <title>Global analysis of biosynthetic gene clusters reveals vast potential of secondary metabolite production in Penicillium species.</title>
        <authorList>
            <person name="Nielsen J.C."/>
            <person name="Grijseels S."/>
            <person name="Prigent S."/>
            <person name="Ji B."/>
            <person name="Dainat J."/>
            <person name="Nielsen K.F."/>
            <person name="Frisvad J.C."/>
            <person name="Workman M."/>
            <person name="Nielsen J."/>
        </authorList>
    </citation>
    <scope>NUCLEOTIDE SEQUENCE [LARGE SCALE GENOMIC DNA]</scope>
    <source>
        <strain evidence="2">IBT 31321</strain>
    </source>
</reference>
<protein>
    <submittedName>
        <fullName evidence="1">Uncharacterized protein</fullName>
    </submittedName>
</protein>
<comment type="caution">
    <text evidence="1">The sequence shown here is derived from an EMBL/GenBank/DDBJ whole genome shotgun (WGS) entry which is preliminary data.</text>
</comment>
<proteinExistence type="predicted"/>